<reference evidence="2 4" key="2">
    <citation type="submission" date="2019-03" db="EMBL/GenBank/DDBJ databases">
        <authorList>
            <person name="He R.-H."/>
        </authorList>
    </citation>
    <scope>NUCLEOTIDE SEQUENCE [LARGE SCALE GENOMIC DNA]</scope>
    <source>
        <strain evidence="2 4">DSM 19624</strain>
    </source>
</reference>
<dbReference type="EMBL" id="SOPX01000005">
    <property type="protein sequence ID" value="TFB28814.1"/>
    <property type="molecule type" value="Genomic_DNA"/>
</dbReference>
<evidence type="ECO:0000313" key="4">
    <source>
        <dbReference type="Proteomes" id="UP000297429"/>
    </source>
</evidence>
<accession>A0A497XXK5</accession>
<protein>
    <submittedName>
        <fullName evidence="1">Uncharacterized protein</fullName>
    </submittedName>
</protein>
<dbReference type="RefSeq" id="WP_121287700.1">
    <property type="nucleotide sequence ID" value="NZ_RCCK01000015.1"/>
</dbReference>
<reference evidence="1 3" key="1">
    <citation type="submission" date="2018-10" db="EMBL/GenBank/DDBJ databases">
        <title>Genomic Encyclopedia of Archaeal and Bacterial Type Strains, Phase II (KMG-II): from individual species to whole genera.</title>
        <authorList>
            <person name="Goeker M."/>
        </authorList>
    </citation>
    <scope>NUCLEOTIDE SEQUENCE [LARGE SCALE GENOMIC DNA]</scope>
    <source>
        <strain evidence="1 3">DSM 19624</strain>
    </source>
</reference>
<organism evidence="1 3">
    <name type="scientific">Pedobacter alluvionis</name>
    <dbReference type="NCBI Taxonomy" id="475253"/>
    <lineage>
        <taxon>Bacteria</taxon>
        <taxon>Pseudomonadati</taxon>
        <taxon>Bacteroidota</taxon>
        <taxon>Sphingobacteriia</taxon>
        <taxon>Sphingobacteriales</taxon>
        <taxon>Sphingobacteriaceae</taxon>
        <taxon>Pedobacter</taxon>
    </lineage>
</organism>
<sequence length="79" mass="8503">MSARNEKGKNILYLFLLLTVFTTACKKASTDEDIAANIDFGSAGTWIDAVNAGINLGTGIYSQTLAPGEYHIFSKMALK</sequence>
<keyword evidence="4" id="KW-1185">Reference proteome</keyword>
<gene>
    <name evidence="1" type="ORF">BCL90_4871</name>
    <name evidence="2" type="ORF">E3V97_22095</name>
</gene>
<dbReference type="Proteomes" id="UP000297429">
    <property type="component" value="Unassembled WGS sequence"/>
</dbReference>
<proteinExistence type="predicted"/>
<evidence type="ECO:0000313" key="3">
    <source>
        <dbReference type="Proteomes" id="UP000273898"/>
    </source>
</evidence>
<dbReference type="PROSITE" id="PS51257">
    <property type="entry name" value="PROKAR_LIPOPROTEIN"/>
    <property type="match status" value="1"/>
</dbReference>
<comment type="caution">
    <text evidence="1">The sequence shown here is derived from an EMBL/GenBank/DDBJ whole genome shotgun (WGS) entry which is preliminary data.</text>
</comment>
<evidence type="ECO:0000313" key="2">
    <source>
        <dbReference type="EMBL" id="TFB28814.1"/>
    </source>
</evidence>
<dbReference type="AlphaFoldDB" id="A0A497XXK5"/>
<dbReference type="Proteomes" id="UP000273898">
    <property type="component" value="Unassembled WGS sequence"/>
</dbReference>
<dbReference type="OrthoDB" id="9761875at2"/>
<dbReference type="EMBL" id="RCCK01000015">
    <property type="protein sequence ID" value="RLJ72042.1"/>
    <property type="molecule type" value="Genomic_DNA"/>
</dbReference>
<evidence type="ECO:0000313" key="1">
    <source>
        <dbReference type="EMBL" id="RLJ72042.1"/>
    </source>
</evidence>
<name>A0A497XXK5_9SPHI</name>